<dbReference type="GO" id="GO:0030014">
    <property type="term" value="C:CCR4-NOT complex"/>
    <property type="evidence" value="ECO:0007669"/>
    <property type="project" value="InterPro"/>
</dbReference>
<keyword evidence="17" id="KW-1185">Reference proteome</keyword>
<dbReference type="OrthoDB" id="1164111at2759"/>
<evidence type="ECO:0000256" key="7">
    <source>
        <dbReference type="ARBA" id="ARBA00022722"/>
    </source>
</evidence>
<keyword evidence="9" id="KW-0378">Hydrolase</keyword>
<evidence type="ECO:0000313" key="16">
    <source>
        <dbReference type="EMBL" id="KIW09208.1"/>
    </source>
</evidence>
<keyword evidence="13" id="KW-0804">Transcription</keyword>
<keyword evidence="7" id="KW-0540">Nuclease</keyword>
<dbReference type="STRING" id="253628.A0A0D2AR70"/>
<evidence type="ECO:0000256" key="14">
    <source>
        <dbReference type="ARBA" id="ARBA00023242"/>
    </source>
</evidence>
<evidence type="ECO:0000313" key="17">
    <source>
        <dbReference type="Proteomes" id="UP000053259"/>
    </source>
</evidence>
<evidence type="ECO:0000256" key="10">
    <source>
        <dbReference type="ARBA" id="ARBA00022839"/>
    </source>
</evidence>
<dbReference type="GO" id="GO:0004535">
    <property type="term" value="F:poly(A)-specific ribonuclease activity"/>
    <property type="evidence" value="ECO:0007669"/>
    <property type="project" value="UniProtKB-EC"/>
</dbReference>
<accession>A0A0D2AR70</accession>
<evidence type="ECO:0000256" key="4">
    <source>
        <dbReference type="ARBA" id="ARBA00008372"/>
    </source>
</evidence>
<evidence type="ECO:0000256" key="8">
    <source>
        <dbReference type="ARBA" id="ARBA00022723"/>
    </source>
</evidence>
<keyword evidence="11" id="KW-0694">RNA-binding</keyword>
<dbReference type="SUPFAM" id="SSF53098">
    <property type="entry name" value="Ribonuclease H-like"/>
    <property type="match status" value="1"/>
</dbReference>
<proteinExistence type="inferred from homology"/>
<gene>
    <name evidence="16" type="ORF">PV09_00136</name>
</gene>
<keyword evidence="12" id="KW-0805">Transcription regulation</keyword>
<keyword evidence="8" id="KW-0479">Metal-binding</keyword>
<reference evidence="16 17" key="1">
    <citation type="submission" date="2015-01" db="EMBL/GenBank/DDBJ databases">
        <title>The Genome Sequence of Ochroconis gallopava CBS43764.</title>
        <authorList>
            <consortium name="The Broad Institute Genomics Platform"/>
            <person name="Cuomo C."/>
            <person name="de Hoog S."/>
            <person name="Gorbushina A."/>
            <person name="Stielow B."/>
            <person name="Teixiera M."/>
            <person name="Abouelleil A."/>
            <person name="Chapman S.B."/>
            <person name="Priest M."/>
            <person name="Young S.K."/>
            <person name="Wortman J."/>
            <person name="Nusbaum C."/>
            <person name="Birren B."/>
        </authorList>
    </citation>
    <scope>NUCLEOTIDE SEQUENCE [LARGE SCALE GENOMIC DNA]</scope>
    <source>
        <strain evidence="16 17">CBS 43764</strain>
    </source>
</reference>
<protein>
    <recommendedName>
        <fullName evidence="5">poly(A)-specific ribonuclease</fullName>
        <ecNumber evidence="5">3.1.13.4</ecNumber>
    </recommendedName>
</protein>
<dbReference type="InterPro" id="IPR012337">
    <property type="entry name" value="RNaseH-like_sf"/>
</dbReference>
<dbReference type="AlphaFoldDB" id="A0A0D2AR70"/>
<keyword evidence="6" id="KW-0963">Cytoplasm</keyword>
<comment type="subcellular location">
    <subcellularLocation>
        <location evidence="3">Cytoplasm</location>
    </subcellularLocation>
    <subcellularLocation>
        <location evidence="2">Nucleus</location>
    </subcellularLocation>
</comment>
<dbReference type="PANTHER" id="PTHR10797">
    <property type="entry name" value="CCR4-NOT TRANSCRIPTION COMPLEX SUBUNIT"/>
    <property type="match status" value="1"/>
</dbReference>
<dbReference type="InterPro" id="IPR039637">
    <property type="entry name" value="CNOT7/CNOT8/Pop2"/>
</dbReference>
<dbReference type="FunCoup" id="A0A0D2AR70">
    <property type="interactions" value="937"/>
</dbReference>
<evidence type="ECO:0000256" key="1">
    <source>
        <dbReference type="ARBA" id="ARBA00001663"/>
    </source>
</evidence>
<keyword evidence="10" id="KW-0269">Exonuclease</keyword>
<evidence type="ECO:0000256" key="3">
    <source>
        <dbReference type="ARBA" id="ARBA00004496"/>
    </source>
</evidence>
<dbReference type="GO" id="GO:0046872">
    <property type="term" value="F:metal ion binding"/>
    <property type="evidence" value="ECO:0007669"/>
    <property type="project" value="UniProtKB-KW"/>
</dbReference>
<dbReference type="InterPro" id="IPR006941">
    <property type="entry name" value="RNase_CAF1"/>
</dbReference>
<keyword evidence="14" id="KW-0539">Nucleus</keyword>
<dbReference type="EMBL" id="KN847529">
    <property type="protein sequence ID" value="KIW09208.1"/>
    <property type="molecule type" value="Genomic_DNA"/>
</dbReference>
<comment type="similarity">
    <text evidence="4">Belongs to the CAF1 family.</text>
</comment>
<feature type="region of interest" description="Disordered" evidence="15">
    <location>
        <begin position="1"/>
        <end position="20"/>
    </location>
</feature>
<dbReference type="GO" id="GO:0003723">
    <property type="term" value="F:RNA binding"/>
    <property type="evidence" value="ECO:0007669"/>
    <property type="project" value="UniProtKB-KW"/>
</dbReference>
<dbReference type="GO" id="GO:0005634">
    <property type="term" value="C:nucleus"/>
    <property type="evidence" value="ECO:0007669"/>
    <property type="project" value="UniProtKB-SubCell"/>
</dbReference>
<feature type="region of interest" description="Disordered" evidence="15">
    <location>
        <begin position="456"/>
        <end position="477"/>
    </location>
</feature>
<dbReference type="EC" id="3.1.13.4" evidence="5"/>
<dbReference type="HOGENOM" id="CLU_027974_3_0_1"/>
<dbReference type="Gene3D" id="3.30.420.10">
    <property type="entry name" value="Ribonuclease H-like superfamily/Ribonuclease H"/>
    <property type="match status" value="1"/>
</dbReference>
<sequence length="489" mass="52730">MSQARTYRPHQNSNPFAGFTHQSIPQASHLQHPAASLQHNLGAHPGFSGGPNGGVNLFGPQTANAGLPGGFNVSAALGNSSGGLASQAAQLGFAHGAALQQQHGHEAANANTFSTKGNNSRIRDVWKHNLKQEMQALRQLVEKYPYISMDTEFPGIVARPMGDFPSKASYHYQTLRTNVDMLRMIQLGITLFNVEGKEVAPTEIQNLKPGTYPSNITICPCTWTFNFKFSPEEDMYNDESLQLLKKAGSDFEKHATAGIDVREFGSMLITSGLAYSDDVHWISFHSGYDFGYLAKIMWARKLPSDEEQYREIIRIFFPNIWDVKFLLRHAQGLLRRGVLNAQATDILNRMGSRSGLQDLADELGCQRIGTQHQAGSDAWLTGSVFWQMKAKIFDNSLPAEVNGQMWGLTGVGGPATQATQALVLAAQGHSAAAAAAAAANGMGGYISREGPSTPLTNAAGLASTPGPSQYQNSLTPGGGGVFGNFQYGK</sequence>
<dbReference type="Proteomes" id="UP000053259">
    <property type="component" value="Unassembled WGS sequence"/>
</dbReference>
<organism evidence="16 17">
    <name type="scientific">Verruconis gallopava</name>
    <dbReference type="NCBI Taxonomy" id="253628"/>
    <lineage>
        <taxon>Eukaryota</taxon>
        <taxon>Fungi</taxon>
        <taxon>Dikarya</taxon>
        <taxon>Ascomycota</taxon>
        <taxon>Pezizomycotina</taxon>
        <taxon>Dothideomycetes</taxon>
        <taxon>Pleosporomycetidae</taxon>
        <taxon>Venturiales</taxon>
        <taxon>Sympoventuriaceae</taxon>
        <taxon>Verruconis</taxon>
    </lineage>
</organism>
<evidence type="ECO:0000256" key="2">
    <source>
        <dbReference type="ARBA" id="ARBA00004123"/>
    </source>
</evidence>
<evidence type="ECO:0000256" key="6">
    <source>
        <dbReference type="ARBA" id="ARBA00022490"/>
    </source>
</evidence>
<feature type="compositionally biased region" description="Polar residues" evidence="15">
    <location>
        <begin position="465"/>
        <end position="475"/>
    </location>
</feature>
<dbReference type="InterPro" id="IPR036397">
    <property type="entry name" value="RNaseH_sf"/>
</dbReference>
<name>A0A0D2AR70_9PEZI</name>
<dbReference type="GO" id="GO:0005737">
    <property type="term" value="C:cytoplasm"/>
    <property type="evidence" value="ECO:0007669"/>
    <property type="project" value="UniProtKB-SubCell"/>
</dbReference>
<comment type="catalytic activity">
    <reaction evidence="1">
        <text>Exonucleolytic cleavage of poly(A) to 5'-AMP.</text>
        <dbReference type="EC" id="3.1.13.4"/>
    </reaction>
</comment>
<dbReference type="VEuPathDB" id="FungiDB:PV09_00136"/>
<dbReference type="InParanoid" id="A0A0D2AR70"/>
<evidence type="ECO:0000256" key="5">
    <source>
        <dbReference type="ARBA" id="ARBA00012161"/>
    </source>
</evidence>
<dbReference type="RefSeq" id="XP_016219077.1">
    <property type="nucleotide sequence ID" value="XM_016352820.1"/>
</dbReference>
<evidence type="ECO:0000256" key="9">
    <source>
        <dbReference type="ARBA" id="ARBA00022801"/>
    </source>
</evidence>
<dbReference type="Pfam" id="PF04857">
    <property type="entry name" value="CAF1"/>
    <property type="match status" value="2"/>
</dbReference>
<evidence type="ECO:0000256" key="13">
    <source>
        <dbReference type="ARBA" id="ARBA00023163"/>
    </source>
</evidence>
<evidence type="ECO:0000256" key="15">
    <source>
        <dbReference type="SAM" id="MobiDB-lite"/>
    </source>
</evidence>
<evidence type="ECO:0000256" key="12">
    <source>
        <dbReference type="ARBA" id="ARBA00023015"/>
    </source>
</evidence>
<evidence type="ECO:0000256" key="11">
    <source>
        <dbReference type="ARBA" id="ARBA00022884"/>
    </source>
</evidence>
<dbReference type="GeneID" id="27308109"/>